<dbReference type="GO" id="GO:0003677">
    <property type="term" value="F:DNA binding"/>
    <property type="evidence" value="ECO:0007669"/>
    <property type="project" value="UniProtKB-KW"/>
</dbReference>
<evidence type="ECO:0000259" key="5">
    <source>
        <dbReference type="PROSITE" id="PS50931"/>
    </source>
</evidence>
<dbReference type="InterPro" id="IPR000847">
    <property type="entry name" value="LysR_HTH_N"/>
</dbReference>
<evidence type="ECO:0000313" key="6">
    <source>
        <dbReference type="EMBL" id="ACY14884.1"/>
    </source>
</evidence>
<dbReference type="SUPFAM" id="SSF46785">
    <property type="entry name" value="Winged helix' DNA-binding domain"/>
    <property type="match status" value="1"/>
</dbReference>
<dbReference type="KEGG" id="hoh:Hoch_2346"/>
<dbReference type="Gene3D" id="1.10.10.10">
    <property type="entry name" value="Winged helix-like DNA-binding domain superfamily/Winged helix DNA-binding domain"/>
    <property type="match status" value="1"/>
</dbReference>
<accession>D0LJ37</accession>
<name>D0LJ37_HALO1</name>
<dbReference type="InterPro" id="IPR050389">
    <property type="entry name" value="LysR-type_TF"/>
</dbReference>
<protein>
    <submittedName>
        <fullName evidence="6">Transcriptional regulator, LysR family</fullName>
    </submittedName>
</protein>
<dbReference type="SUPFAM" id="SSF53850">
    <property type="entry name" value="Periplasmic binding protein-like II"/>
    <property type="match status" value="1"/>
</dbReference>
<dbReference type="CDD" id="cd08417">
    <property type="entry name" value="PBP2_Nitroaromatics_like"/>
    <property type="match status" value="1"/>
</dbReference>
<dbReference type="PANTHER" id="PTHR30118:SF15">
    <property type="entry name" value="TRANSCRIPTIONAL REGULATORY PROTEIN"/>
    <property type="match status" value="1"/>
</dbReference>
<dbReference type="HOGENOM" id="CLU_039613_39_0_7"/>
<dbReference type="AlphaFoldDB" id="D0LJ37"/>
<dbReference type="Proteomes" id="UP000001880">
    <property type="component" value="Chromosome"/>
</dbReference>
<dbReference type="InterPro" id="IPR036388">
    <property type="entry name" value="WH-like_DNA-bd_sf"/>
</dbReference>
<keyword evidence="3" id="KW-0238">DNA-binding</keyword>
<dbReference type="GO" id="GO:0003700">
    <property type="term" value="F:DNA-binding transcription factor activity"/>
    <property type="evidence" value="ECO:0007669"/>
    <property type="project" value="InterPro"/>
</dbReference>
<comment type="similarity">
    <text evidence="1">Belongs to the LysR transcriptional regulatory family.</text>
</comment>
<dbReference type="Gene3D" id="3.40.190.10">
    <property type="entry name" value="Periplasmic binding protein-like II"/>
    <property type="match status" value="2"/>
</dbReference>
<organism evidence="6 7">
    <name type="scientific">Haliangium ochraceum (strain DSM 14365 / JCM 11303 / SMP-2)</name>
    <dbReference type="NCBI Taxonomy" id="502025"/>
    <lineage>
        <taxon>Bacteria</taxon>
        <taxon>Pseudomonadati</taxon>
        <taxon>Myxococcota</taxon>
        <taxon>Polyangia</taxon>
        <taxon>Haliangiales</taxon>
        <taxon>Kofleriaceae</taxon>
        <taxon>Haliangium</taxon>
    </lineage>
</organism>
<gene>
    <name evidence="6" type="ordered locus">Hoch_2346</name>
</gene>
<evidence type="ECO:0000256" key="4">
    <source>
        <dbReference type="ARBA" id="ARBA00023163"/>
    </source>
</evidence>
<dbReference type="EMBL" id="CP001804">
    <property type="protein sequence ID" value="ACY14884.1"/>
    <property type="molecule type" value="Genomic_DNA"/>
</dbReference>
<dbReference type="OrthoDB" id="109788at2"/>
<proteinExistence type="inferred from homology"/>
<evidence type="ECO:0000313" key="7">
    <source>
        <dbReference type="Proteomes" id="UP000001880"/>
    </source>
</evidence>
<dbReference type="RefSeq" id="WP_012827492.1">
    <property type="nucleotide sequence ID" value="NC_013440.1"/>
</dbReference>
<dbReference type="PROSITE" id="PS50931">
    <property type="entry name" value="HTH_LYSR"/>
    <property type="match status" value="1"/>
</dbReference>
<keyword evidence="7" id="KW-1185">Reference proteome</keyword>
<dbReference type="InterPro" id="IPR005119">
    <property type="entry name" value="LysR_subst-bd"/>
</dbReference>
<keyword evidence="2" id="KW-0805">Transcription regulation</keyword>
<evidence type="ECO:0000256" key="1">
    <source>
        <dbReference type="ARBA" id="ARBA00009437"/>
    </source>
</evidence>
<keyword evidence="4" id="KW-0804">Transcription</keyword>
<dbReference type="Pfam" id="PF03466">
    <property type="entry name" value="LysR_substrate"/>
    <property type="match status" value="1"/>
</dbReference>
<dbReference type="InterPro" id="IPR037402">
    <property type="entry name" value="YidZ_PBP2"/>
</dbReference>
<feature type="domain" description="HTH lysR-type" evidence="5">
    <location>
        <begin position="6"/>
        <end position="63"/>
    </location>
</feature>
<dbReference type="eggNOG" id="COG0583">
    <property type="taxonomic scope" value="Bacteria"/>
</dbReference>
<dbReference type="PRINTS" id="PR00039">
    <property type="entry name" value="HTHLYSR"/>
</dbReference>
<evidence type="ECO:0000256" key="3">
    <source>
        <dbReference type="ARBA" id="ARBA00023125"/>
    </source>
</evidence>
<reference evidence="6 7" key="1">
    <citation type="journal article" date="2010" name="Stand. Genomic Sci.">
        <title>Complete genome sequence of Haliangium ochraceum type strain (SMP-2).</title>
        <authorList>
            <consortium name="US DOE Joint Genome Institute (JGI-PGF)"/>
            <person name="Ivanova N."/>
            <person name="Daum C."/>
            <person name="Lang E."/>
            <person name="Abt B."/>
            <person name="Kopitz M."/>
            <person name="Saunders E."/>
            <person name="Lapidus A."/>
            <person name="Lucas S."/>
            <person name="Glavina Del Rio T."/>
            <person name="Nolan M."/>
            <person name="Tice H."/>
            <person name="Copeland A."/>
            <person name="Cheng J.F."/>
            <person name="Chen F."/>
            <person name="Bruce D."/>
            <person name="Goodwin L."/>
            <person name="Pitluck S."/>
            <person name="Mavromatis K."/>
            <person name="Pati A."/>
            <person name="Mikhailova N."/>
            <person name="Chen A."/>
            <person name="Palaniappan K."/>
            <person name="Land M."/>
            <person name="Hauser L."/>
            <person name="Chang Y.J."/>
            <person name="Jeffries C.D."/>
            <person name="Detter J.C."/>
            <person name="Brettin T."/>
            <person name="Rohde M."/>
            <person name="Goker M."/>
            <person name="Bristow J."/>
            <person name="Markowitz V."/>
            <person name="Eisen J.A."/>
            <person name="Hugenholtz P."/>
            <person name="Kyrpides N.C."/>
            <person name="Klenk H.P."/>
        </authorList>
    </citation>
    <scope>NUCLEOTIDE SEQUENCE [LARGE SCALE GENOMIC DNA]</scope>
    <source>
        <strain evidence="7">DSM 14365 / CIP 107738 / JCM 11303 / AJ 13395 / SMP-2</strain>
    </source>
</reference>
<dbReference type="Pfam" id="PF00126">
    <property type="entry name" value="HTH_1"/>
    <property type="match status" value="1"/>
</dbReference>
<dbReference type="PANTHER" id="PTHR30118">
    <property type="entry name" value="HTH-TYPE TRANSCRIPTIONAL REGULATOR LEUO-RELATED"/>
    <property type="match status" value="1"/>
</dbReference>
<sequence>MPFHQTNLNDLLALDALLSERHITRAARRCGISQSAMSHALRRLRDTLGDPLLVRGGSGLVCTPRAQQLGEVVSRTLAELREAMFPPPPFEPSTSERCFRIAAVDLMTLPLLVPLLRRLEREAPRCSVSMHTLDPNRYLQQLEDDELDAVILGPEDTRGMRRRALCNEPMVCVLSASHPVLQEPWTRESFASLRHALVMPHDQISGDFEATLRELAGEFDIKLRVPYFVAGALAAVLSGLALVVSAQLAHTVGELASVAIRPLPFDFGPVAIWLVWHPKNDDDAANRWLREAVLDIWRESADTDSR</sequence>
<evidence type="ECO:0000256" key="2">
    <source>
        <dbReference type="ARBA" id="ARBA00023015"/>
    </source>
</evidence>
<dbReference type="InterPro" id="IPR036390">
    <property type="entry name" value="WH_DNA-bd_sf"/>
</dbReference>